<dbReference type="Pfam" id="PF06983">
    <property type="entry name" value="3-dmu-9_3-mt"/>
    <property type="match status" value="2"/>
</dbReference>
<gene>
    <name evidence="2" type="ORF">C6V83_13490</name>
</gene>
<evidence type="ECO:0000313" key="3">
    <source>
        <dbReference type="Proteomes" id="UP000239814"/>
    </source>
</evidence>
<proteinExistence type="predicted"/>
<evidence type="ECO:0000259" key="1">
    <source>
        <dbReference type="Pfam" id="PF06983"/>
    </source>
</evidence>
<sequence>MQKIVPNIWFDGNAAEAADYYAQVLPNTAGRVLMRYPDEGLPDFQKHLAGEPLTAEIVIGDYQIVFINAGPEFAPNESVSFMLNFDPSGDADAASNLDLVWAGLADGGDVLSDLGEYPFSPRYGQVRDRYGVTWQLILTNPEGEPRPFVIPSLLFCGAAQNKAREAISKYTSLFDDAGVGMVVEYSTATGAARADSVMFGDFRLAGQWFTAADSPEPRDFSFTCGVSFQVNCADQAEIDRFWEALSAVPEAEQCGWCADEFGLSWQIVPADMDSLMTGPEAYGAMMGMKKIVIADFPS</sequence>
<dbReference type="InterPro" id="IPR028973">
    <property type="entry name" value="PhnB-like"/>
</dbReference>
<name>A0A2S0KHE7_9ACTN</name>
<accession>A0A2S0KHE7</accession>
<dbReference type="KEGG" id="git:C6V83_13490"/>
<dbReference type="AlphaFoldDB" id="A0A2S0KHE7"/>
<dbReference type="Gene3D" id="3.10.180.10">
    <property type="entry name" value="2,3-Dihydroxybiphenyl 1,2-Dioxygenase, domain 1"/>
    <property type="match status" value="2"/>
</dbReference>
<dbReference type="OrthoDB" id="9795306at2"/>
<keyword evidence="3" id="KW-1185">Reference proteome</keyword>
<dbReference type="SUPFAM" id="SSF54593">
    <property type="entry name" value="Glyoxalase/Bleomycin resistance protein/Dihydroxybiphenyl dioxygenase"/>
    <property type="match status" value="2"/>
</dbReference>
<protein>
    <recommendedName>
        <fullName evidence="1">PhnB-like domain-containing protein</fullName>
    </recommendedName>
</protein>
<dbReference type="InterPro" id="IPR029068">
    <property type="entry name" value="Glyas_Bleomycin-R_OHBP_Dase"/>
</dbReference>
<reference evidence="2 3" key="1">
    <citation type="submission" date="2018-03" db="EMBL/GenBank/DDBJ databases">
        <title>Characteristics and genome of n-alkane degrading marine bacteria Gordonia iterans isolated from crude oil contaminated in Tae-an, South Korea.</title>
        <authorList>
            <person name="Lee S.-S."/>
            <person name="Kim H."/>
        </authorList>
    </citation>
    <scope>NUCLEOTIDE SEQUENCE [LARGE SCALE GENOMIC DNA]</scope>
    <source>
        <strain evidence="2 3">Co17</strain>
    </source>
</reference>
<dbReference type="CDD" id="cd06588">
    <property type="entry name" value="PhnB_like"/>
    <property type="match status" value="2"/>
</dbReference>
<feature type="domain" description="PhnB-like" evidence="1">
    <location>
        <begin position="149"/>
        <end position="268"/>
    </location>
</feature>
<feature type="domain" description="PhnB-like" evidence="1">
    <location>
        <begin position="2"/>
        <end position="137"/>
    </location>
</feature>
<dbReference type="EMBL" id="CP027433">
    <property type="protein sequence ID" value="AVM01115.1"/>
    <property type="molecule type" value="Genomic_DNA"/>
</dbReference>
<dbReference type="Proteomes" id="UP000239814">
    <property type="component" value="Chromosome"/>
</dbReference>
<organism evidence="2 3">
    <name type="scientific">Gordonia iterans</name>
    <dbReference type="NCBI Taxonomy" id="1004901"/>
    <lineage>
        <taxon>Bacteria</taxon>
        <taxon>Bacillati</taxon>
        <taxon>Actinomycetota</taxon>
        <taxon>Actinomycetes</taxon>
        <taxon>Mycobacteriales</taxon>
        <taxon>Gordoniaceae</taxon>
        <taxon>Gordonia</taxon>
    </lineage>
</organism>
<dbReference type="PANTHER" id="PTHR33990">
    <property type="entry name" value="PROTEIN YJDN-RELATED"/>
    <property type="match status" value="1"/>
</dbReference>
<dbReference type="RefSeq" id="WP_105942826.1">
    <property type="nucleotide sequence ID" value="NZ_CP027433.1"/>
</dbReference>
<evidence type="ECO:0000313" key="2">
    <source>
        <dbReference type="EMBL" id="AVM01115.1"/>
    </source>
</evidence>